<evidence type="ECO:0000313" key="2">
    <source>
        <dbReference type="EMBL" id="MDC3984675.1"/>
    </source>
</evidence>
<protein>
    <submittedName>
        <fullName evidence="2">Uncharacterized protein</fullName>
    </submittedName>
</protein>
<comment type="caution">
    <text evidence="2">The sequence shown here is derived from an EMBL/GenBank/DDBJ whole genome shotgun (WGS) entry which is preliminary data.</text>
</comment>
<accession>A0A9X3X8T4</accession>
<reference evidence="2 3" key="1">
    <citation type="submission" date="2021-04" db="EMBL/GenBank/DDBJ databases">
        <title>Genome analysis of Polyangium sp.</title>
        <authorList>
            <person name="Li Y."/>
            <person name="Wang J."/>
        </authorList>
    </citation>
    <scope>NUCLEOTIDE SEQUENCE [LARGE SCALE GENOMIC DNA]</scope>
    <source>
        <strain evidence="2 3">SDU14</strain>
    </source>
</reference>
<dbReference type="Proteomes" id="UP001151081">
    <property type="component" value="Unassembled WGS sequence"/>
</dbReference>
<dbReference type="RefSeq" id="WP_272426728.1">
    <property type="nucleotide sequence ID" value="NZ_JAGTJJ010000022.1"/>
</dbReference>
<dbReference type="AlphaFoldDB" id="A0A9X3X8T4"/>
<sequence length="52" mass="5424">MGKHLYNEDAMGNAGELPGADPSDLLQSPSRYHAAKESSLVRGLKPLDTGGA</sequence>
<keyword evidence="3" id="KW-1185">Reference proteome</keyword>
<proteinExistence type="predicted"/>
<name>A0A9X3X8T4_9BACT</name>
<evidence type="ECO:0000256" key="1">
    <source>
        <dbReference type="SAM" id="MobiDB-lite"/>
    </source>
</evidence>
<gene>
    <name evidence="2" type="ORF">KEG57_29595</name>
</gene>
<organism evidence="2 3">
    <name type="scientific">Polyangium jinanense</name>
    <dbReference type="NCBI Taxonomy" id="2829994"/>
    <lineage>
        <taxon>Bacteria</taxon>
        <taxon>Pseudomonadati</taxon>
        <taxon>Myxococcota</taxon>
        <taxon>Polyangia</taxon>
        <taxon>Polyangiales</taxon>
        <taxon>Polyangiaceae</taxon>
        <taxon>Polyangium</taxon>
    </lineage>
</organism>
<dbReference type="EMBL" id="JAGTJJ010000022">
    <property type="protein sequence ID" value="MDC3984675.1"/>
    <property type="molecule type" value="Genomic_DNA"/>
</dbReference>
<evidence type="ECO:0000313" key="3">
    <source>
        <dbReference type="Proteomes" id="UP001151081"/>
    </source>
</evidence>
<feature type="region of interest" description="Disordered" evidence="1">
    <location>
        <begin position="1"/>
        <end position="52"/>
    </location>
</feature>